<dbReference type="Proteomes" id="UP000430345">
    <property type="component" value="Unassembled WGS sequence"/>
</dbReference>
<proteinExistence type="predicted"/>
<reference evidence="2 3" key="1">
    <citation type="submission" date="2019-10" db="EMBL/GenBank/DDBJ databases">
        <title>The Genome Sequence of Clostridium tarantellae Isolated from Fish Brain.</title>
        <authorList>
            <person name="Bano L."/>
            <person name="Kiel M."/>
            <person name="Sales G."/>
            <person name="Doxey A.C."/>
            <person name="Mansfield M.J."/>
            <person name="Schiavone M."/>
            <person name="Rossetto O."/>
            <person name="Pirazzini M."/>
            <person name="Dobrindt U."/>
            <person name="Montecucco C."/>
        </authorList>
    </citation>
    <scope>NUCLEOTIDE SEQUENCE [LARGE SCALE GENOMIC DNA]</scope>
    <source>
        <strain evidence="2 3">DSM 3997</strain>
    </source>
</reference>
<feature type="transmembrane region" description="Helical" evidence="1">
    <location>
        <begin position="32"/>
        <end position="52"/>
    </location>
</feature>
<dbReference type="RefSeq" id="WP_152888591.1">
    <property type="nucleotide sequence ID" value="NZ_WHJC01000050.1"/>
</dbReference>
<evidence type="ECO:0000313" key="2">
    <source>
        <dbReference type="EMBL" id="MPQ43243.1"/>
    </source>
</evidence>
<comment type="caution">
    <text evidence="2">The sequence shown here is derived from an EMBL/GenBank/DDBJ whole genome shotgun (WGS) entry which is preliminary data.</text>
</comment>
<keyword evidence="1" id="KW-1133">Transmembrane helix</keyword>
<keyword evidence="1" id="KW-0812">Transmembrane</keyword>
<accession>A0A6I1MKK4</accession>
<protein>
    <submittedName>
        <fullName evidence="2">Uncharacterized protein</fullName>
    </submittedName>
</protein>
<organism evidence="2 3">
    <name type="scientific">Clostridium tarantellae</name>
    <dbReference type="NCBI Taxonomy" id="39493"/>
    <lineage>
        <taxon>Bacteria</taxon>
        <taxon>Bacillati</taxon>
        <taxon>Bacillota</taxon>
        <taxon>Clostridia</taxon>
        <taxon>Eubacteriales</taxon>
        <taxon>Clostridiaceae</taxon>
        <taxon>Clostridium</taxon>
    </lineage>
</organism>
<keyword evidence="1" id="KW-0472">Membrane</keyword>
<evidence type="ECO:0000256" key="1">
    <source>
        <dbReference type="SAM" id="Phobius"/>
    </source>
</evidence>
<feature type="transmembrane region" description="Helical" evidence="1">
    <location>
        <begin position="7"/>
        <end position="26"/>
    </location>
</feature>
<gene>
    <name evidence="2" type="ORF">GBZ86_05630</name>
</gene>
<dbReference type="AlphaFoldDB" id="A0A6I1MKK4"/>
<evidence type="ECO:0000313" key="3">
    <source>
        <dbReference type="Proteomes" id="UP000430345"/>
    </source>
</evidence>
<sequence length="59" mass="6900">MNKTLIKLYVILGLISLILCILNLTFRNEGIFAYFAAIFFAIFSFLLFIFALKRSYKKI</sequence>
<name>A0A6I1MKK4_9CLOT</name>
<dbReference type="EMBL" id="WHJC01000050">
    <property type="protein sequence ID" value="MPQ43243.1"/>
    <property type="molecule type" value="Genomic_DNA"/>
</dbReference>
<keyword evidence="3" id="KW-1185">Reference proteome</keyword>